<accession>X1H639</accession>
<dbReference type="AlphaFoldDB" id="X1H639"/>
<name>X1H639_9ZZZZ</name>
<comment type="caution">
    <text evidence="1">The sequence shown here is derived from an EMBL/GenBank/DDBJ whole genome shotgun (WGS) entry which is preliminary data.</text>
</comment>
<sequence>MTEMSEKKRMSLIKKVEEIRCGLESKDLILSIPEEQFIDMLLWSIKEFFKSIS</sequence>
<proteinExistence type="predicted"/>
<organism evidence="1">
    <name type="scientific">marine sediment metagenome</name>
    <dbReference type="NCBI Taxonomy" id="412755"/>
    <lineage>
        <taxon>unclassified sequences</taxon>
        <taxon>metagenomes</taxon>
        <taxon>ecological metagenomes</taxon>
    </lineage>
</organism>
<dbReference type="EMBL" id="BARU01020743">
    <property type="protein sequence ID" value="GAH52515.1"/>
    <property type="molecule type" value="Genomic_DNA"/>
</dbReference>
<gene>
    <name evidence="1" type="ORF">S03H2_34019</name>
</gene>
<evidence type="ECO:0000313" key="1">
    <source>
        <dbReference type="EMBL" id="GAH52515.1"/>
    </source>
</evidence>
<protein>
    <submittedName>
        <fullName evidence="1">Uncharacterized protein</fullName>
    </submittedName>
</protein>
<reference evidence="1" key="1">
    <citation type="journal article" date="2014" name="Front. Microbiol.">
        <title>High frequency of phylogenetically diverse reductive dehalogenase-homologous genes in deep subseafloor sedimentary metagenomes.</title>
        <authorList>
            <person name="Kawai M."/>
            <person name="Futagami T."/>
            <person name="Toyoda A."/>
            <person name="Takaki Y."/>
            <person name="Nishi S."/>
            <person name="Hori S."/>
            <person name="Arai W."/>
            <person name="Tsubouchi T."/>
            <person name="Morono Y."/>
            <person name="Uchiyama I."/>
            <person name="Ito T."/>
            <person name="Fujiyama A."/>
            <person name="Inagaki F."/>
            <person name="Takami H."/>
        </authorList>
    </citation>
    <scope>NUCLEOTIDE SEQUENCE</scope>
    <source>
        <strain evidence="1">Expedition CK06-06</strain>
    </source>
</reference>